<dbReference type="PANTHER" id="PTHR10881">
    <property type="entry name" value="GOLGIN SUBFAMILY A MEMBER-RELATED"/>
    <property type="match status" value="1"/>
</dbReference>
<dbReference type="GO" id="GO:0005801">
    <property type="term" value="C:cis-Golgi network"/>
    <property type="evidence" value="ECO:0007669"/>
    <property type="project" value="TreeGrafter"/>
</dbReference>
<feature type="region of interest" description="Disordered" evidence="3">
    <location>
        <begin position="842"/>
        <end position="892"/>
    </location>
</feature>
<dbReference type="WBParaSite" id="PSAMB.scaffold5946size10528.g27570.t1">
    <property type="protein sequence ID" value="PSAMB.scaffold5946size10528.g27570.t1"/>
    <property type="gene ID" value="PSAMB.scaffold5946size10528.g27570"/>
</dbReference>
<feature type="region of interest" description="Disordered" evidence="3">
    <location>
        <begin position="265"/>
        <end position="285"/>
    </location>
</feature>
<feature type="compositionally biased region" description="Basic residues" evidence="3">
    <location>
        <begin position="13"/>
        <end position="26"/>
    </location>
</feature>
<dbReference type="Pfam" id="PF15070">
    <property type="entry name" value="GOLGA2L5"/>
    <property type="match status" value="1"/>
</dbReference>
<keyword evidence="1 2" id="KW-0175">Coiled coil</keyword>
<feature type="coiled-coil region" evidence="2">
    <location>
        <begin position="762"/>
        <end position="796"/>
    </location>
</feature>
<feature type="coiled-coil region" evidence="2">
    <location>
        <begin position="549"/>
        <end position="691"/>
    </location>
</feature>
<evidence type="ECO:0000313" key="6">
    <source>
        <dbReference type="WBParaSite" id="PSAMB.scaffold5946size10528.g27570.t1"/>
    </source>
</evidence>
<dbReference type="GO" id="GO:0000137">
    <property type="term" value="C:Golgi cis cisterna"/>
    <property type="evidence" value="ECO:0007669"/>
    <property type="project" value="TreeGrafter"/>
</dbReference>
<feature type="compositionally biased region" description="Basic and acidic residues" evidence="3">
    <location>
        <begin position="870"/>
        <end position="887"/>
    </location>
</feature>
<feature type="coiled-coil region" evidence="2">
    <location>
        <begin position="453"/>
        <end position="512"/>
    </location>
</feature>
<feature type="coiled-coil region" evidence="2">
    <location>
        <begin position="963"/>
        <end position="990"/>
    </location>
</feature>
<dbReference type="Proteomes" id="UP000887566">
    <property type="component" value="Unplaced"/>
</dbReference>
<feature type="compositionally biased region" description="Basic and acidic residues" evidence="3">
    <location>
        <begin position="734"/>
        <end position="749"/>
    </location>
</feature>
<feature type="compositionally biased region" description="Low complexity" evidence="3">
    <location>
        <begin position="265"/>
        <end position="280"/>
    </location>
</feature>
<proteinExistence type="predicted"/>
<evidence type="ECO:0000256" key="3">
    <source>
        <dbReference type="SAM" id="MobiDB-lite"/>
    </source>
</evidence>
<dbReference type="PANTHER" id="PTHR10881:SF46">
    <property type="entry name" value="GOLGIN SUBFAMILY A MEMBER 2"/>
    <property type="match status" value="1"/>
</dbReference>
<feature type="compositionally biased region" description="Basic and acidic residues" evidence="3">
    <location>
        <begin position="1"/>
        <end position="12"/>
    </location>
</feature>
<feature type="coiled-coil region" evidence="2">
    <location>
        <begin position="321"/>
        <end position="411"/>
    </location>
</feature>
<evidence type="ECO:0000313" key="5">
    <source>
        <dbReference type="Proteomes" id="UP000887566"/>
    </source>
</evidence>
<feature type="region of interest" description="Disordered" evidence="3">
    <location>
        <begin position="734"/>
        <end position="759"/>
    </location>
</feature>
<dbReference type="InterPro" id="IPR043976">
    <property type="entry name" value="GOLGA_cons_dom"/>
</dbReference>
<dbReference type="AlphaFoldDB" id="A0A914WYS0"/>
<evidence type="ECO:0000256" key="1">
    <source>
        <dbReference type="ARBA" id="ARBA00023054"/>
    </source>
</evidence>
<sequence length="1150" mass="128800">MSTIEERTEKLALARKKLKQYQKHRRQSTERGSPGGLTGSRGYPSQESLSSSTSDARHGDGGLFTGRQSVHSLPNAGFFHDEQRSPFERVRTQSTSSHTHLPMRAGEDTYSIESGDVTANSLQSYFGNGSATPGVATYFTSPTVPSTLTQFTSTQFTSAASTAEPASMSIPMVVTNESSSGEHALRGHYLMPESVTAPSTATSSDNGIPSSTADTAAYIDDLQLENRKLQETLTATQHNYEHVTAQLQQLHGHYAQLHSAYTSISESAASQSQQPQSGSAENQKQIQQHFQTIGILVEEKTELQSQLRQAMEIANAKHVENEELQGRLKANRERLAELEKDAEGVRSGRNALEATLNKQKEELDRRRVESSQWEAKVVEMQQDRSDMQARLKVKARELDRVQAELGDARKQMQMKDIYIRQLNAHAAGVAQQQQHEDAVNAVQAESDQLKVDLHNAKTAADHWKREAEQSREQYESYGRQLNQKIVQLSGEVERLMEERLTAEAKATRLQQQLEAAQPVVQPKPVENGVEDIDSEPDAGVREAMQHVALVEARQQLADQTERLSQLEISNHQYSEELLKKSADLEDAKEQLQQCKERLVRLEDDIKLRDQISSDARSLLDQLQSEKATVSRAVAQNRELKEQLTELQDKFVALSQENMERETKVQSSEYAIDALQKQFIVKEDAVVKLEKECQSLHEQLGLVMQQSMSDGTLEQQLAEERRSVQYLQAQLNDARNKTTVEEEGAEKEHAAVQNSSAEEIQQKQWMEEEMTRLRGEIERLEEALRETRMTQRRATSENEELHRIMQQNAEDENQNTIHVELQHALDRITSLSTENDRLRQAIEDSHSGHASPTPAPAPVHVNGNGNGNGVADDRSSVCSEHGDKRRDNNSSASLESLHTAMTQLQSRFTRAMTENADLADQNQQLEHLILHLQSETDTIGEYVTIYQHQRKVIRERLRERDECVAKLSREKASMQRKLTELQDLVMSVLNEKGVLHSYSQQSAPTRGRRPNRPKAAPTKRATKPRSFSQTTVDELSGDEEMVVDGTHDNIPYRSTPLNGQIDENGDVAIVAGEGEGAGNDIDPEVAGDAGEEVAEVHLSPQSSNHSEDGFESGATERILRLLTELQAPHLADRLPIVDPKLHCKECRGKLI</sequence>
<accession>A0A914WYS0</accession>
<feature type="region of interest" description="Disordered" evidence="3">
    <location>
        <begin position="1"/>
        <end position="106"/>
    </location>
</feature>
<reference evidence="6" key="1">
    <citation type="submission" date="2022-11" db="UniProtKB">
        <authorList>
            <consortium name="WormBaseParasite"/>
        </authorList>
    </citation>
    <scope>IDENTIFICATION</scope>
</reference>
<feature type="region of interest" description="Disordered" evidence="3">
    <location>
        <begin position="995"/>
        <end position="1031"/>
    </location>
</feature>
<feature type="compositionally biased region" description="Polar residues" evidence="3">
    <location>
        <begin position="43"/>
        <end position="54"/>
    </location>
</feature>
<organism evidence="5 6">
    <name type="scientific">Plectus sambesii</name>
    <dbReference type="NCBI Taxonomy" id="2011161"/>
    <lineage>
        <taxon>Eukaryota</taxon>
        <taxon>Metazoa</taxon>
        <taxon>Ecdysozoa</taxon>
        <taxon>Nematoda</taxon>
        <taxon>Chromadorea</taxon>
        <taxon>Plectida</taxon>
        <taxon>Plectina</taxon>
        <taxon>Plectoidea</taxon>
        <taxon>Plectidae</taxon>
        <taxon>Plectus</taxon>
    </lineage>
</organism>
<protein>
    <submittedName>
        <fullName evidence="6">Golgin subfamily A conserved domain-containing protein</fullName>
    </submittedName>
</protein>
<name>A0A914WYS0_9BILA</name>
<dbReference type="InterPro" id="IPR024858">
    <property type="entry name" value="GOLGA"/>
</dbReference>
<feature type="compositionally biased region" description="Basic and acidic residues" evidence="3">
    <location>
        <begin position="79"/>
        <end position="91"/>
    </location>
</feature>
<dbReference type="GO" id="GO:0032580">
    <property type="term" value="C:Golgi cisterna membrane"/>
    <property type="evidence" value="ECO:0007669"/>
    <property type="project" value="TreeGrafter"/>
</dbReference>
<feature type="domain" description="Golgin subfamily A conserved" evidence="4">
    <location>
        <begin position="462"/>
        <end position="991"/>
    </location>
</feature>
<dbReference type="GO" id="GO:0007030">
    <property type="term" value="P:Golgi organization"/>
    <property type="evidence" value="ECO:0007669"/>
    <property type="project" value="TreeGrafter"/>
</dbReference>
<evidence type="ECO:0000259" key="4">
    <source>
        <dbReference type="Pfam" id="PF15070"/>
    </source>
</evidence>
<keyword evidence="5" id="KW-1185">Reference proteome</keyword>
<evidence type="ECO:0000256" key="2">
    <source>
        <dbReference type="SAM" id="Coils"/>
    </source>
</evidence>